<dbReference type="Proteomes" id="UP000246077">
    <property type="component" value="Unassembled WGS sequence"/>
</dbReference>
<organism evidence="2 3">
    <name type="scientific">Zavarzinia compransoris</name>
    <dbReference type="NCBI Taxonomy" id="1264899"/>
    <lineage>
        <taxon>Bacteria</taxon>
        <taxon>Pseudomonadati</taxon>
        <taxon>Pseudomonadota</taxon>
        <taxon>Alphaproteobacteria</taxon>
        <taxon>Rhodospirillales</taxon>
        <taxon>Zavarziniaceae</taxon>
        <taxon>Zavarzinia</taxon>
    </lineage>
</organism>
<proteinExistence type="predicted"/>
<dbReference type="OrthoDB" id="14876at2"/>
<evidence type="ECO:0000313" key="3">
    <source>
        <dbReference type="Proteomes" id="UP000246077"/>
    </source>
</evidence>
<sequence length="126" mass="13371">MPAMRGFLALILVLAVAPALAGATRFLTGSEDVPLMEGLTERGETRTVFDTPGGRIVDVETEGGVSAEAVRRYYEASLPALGWRRDPAGPADGTAWRRASEVLVITIRPGHGGGANVRFNLRPVSL</sequence>
<feature type="chain" id="PRO_5016418853" evidence="1">
    <location>
        <begin position="22"/>
        <end position="126"/>
    </location>
</feature>
<evidence type="ECO:0000256" key="1">
    <source>
        <dbReference type="SAM" id="SignalP"/>
    </source>
</evidence>
<gene>
    <name evidence="2" type="ORF">DKG75_10750</name>
</gene>
<comment type="caution">
    <text evidence="2">The sequence shown here is derived from an EMBL/GenBank/DDBJ whole genome shotgun (WGS) entry which is preliminary data.</text>
</comment>
<keyword evidence="1" id="KW-0732">Signal</keyword>
<reference evidence="3" key="1">
    <citation type="submission" date="2018-05" db="EMBL/GenBank/DDBJ databases">
        <title>Zavarzinia sp. HR-AS.</title>
        <authorList>
            <person name="Lee Y."/>
            <person name="Jeon C.O."/>
        </authorList>
    </citation>
    <scope>NUCLEOTIDE SEQUENCE [LARGE SCALE GENOMIC DNA]</scope>
    <source>
        <strain evidence="3">DSM 1231</strain>
    </source>
</reference>
<evidence type="ECO:0000313" key="2">
    <source>
        <dbReference type="EMBL" id="PWR20480.1"/>
    </source>
</evidence>
<dbReference type="EMBL" id="QGLF01000003">
    <property type="protein sequence ID" value="PWR20480.1"/>
    <property type="molecule type" value="Genomic_DNA"/>
</dbReference>
<dbReference type="AlphaFoldDB" id="A0A317E2T8"/>
<keyword evidence="3" id="KW-1185">Reference proteome</keyword>
<dbReference type="RefSeq" id="WP_109921124.1">
    <property type="nucleotide sequence ID" value="NZ_QGLF01000003.1"/>
</dbReference>
<name>A0A317E2T8_9PROT</name>
<protein>
    <submittedName>
        <fullName evidence="2">Uncharacterized protein</fullName>
    </submittedName>
</protein>
<accession>A0A317E2T8</accession>
<feature type="signal peptide" evidence="1">
    <location>
        <begin position="1"/>
        <end position="21"/>
    </location>
</feature>